<evidence type="ECO:0000259" key="1">
    <source>
        <dbReference type="Pfam" id="PF20150"/>
    </source>
</evidence>
<dbReference type="EMBL" id="KZ613912">
    <property type="protein sequence ID" value="PMD51041.1"/>
    <property type="molecule type" value="Genomic_DNA"/>
</dbReference>
<feature type="domain" description="2EXR" evidence="1">
    <location>
        <begin position="19"/>
        <end position="128"/>
    </location>
</feature>
<protein>
    <recommendedName>
        <fullName evidence="1">2EXR domain-containing protein</fullName>
    </recommendedName>
</protein>
<dbReference type="InterPro" id="IPR045518">
    <property type="entry name" value="2EXR"/>
</dbReference>
<gene>
    <name evidence="2" type="ORF">K444DRAFT_223795</name>
</gene>
<keyword evidence="3" id="KW-1185">Reference proteome</keyword>
<dbReference type="Pfam" id="PF20150">
    <property type="entry name" value="2EXR"/>
    <property type="match status" value="1"/>
</dbReference>
<proteinExistence type="predicted"/>
<accession>A0A2J6SJT5</accession>
<evidence type="ECO:0000313" key="3">
    <source>
        <dbReference type="Proteomes" id="UP000235371"/>
    </source>
</evidence>
<dbReference type="AlphaFoldDB" id="A0A2J6SJT5"/>
<dbReference type="InParanoid" id="A0A2J6SJT5"/>
<dbReference type="PANTHER" id="PTHR35910">
    <property type="entry name" value="2EXR DOMAIN-CONTAINING PROTEIN"/>
    <property type="match status" value="1"/>
</dbReference>
<dbReference type="RefSeq" id="XP_024727945.1">
    <property type="nucleotide sequence ID" value="XM_024871173.1"/>
</dbReference>
<dbReference type="Proteomes" id="UP000235371">
    <property type="component" value="Unassembled WGS sequence"/>
</dbReference>
<dbReference type="OrthoDB" id="3473305at2759"/>
<dbReference type="GeneID" id="36579255"/>
<reference evidence="2 3" key="1">
    <citation type="submission" date="2016-04" db="EMBL/GenBank/DDBJ databases">
        <title>A degradative enzymes factory behind the ericoid mycorrhizal symbiosis.</title>
        <authorList>
            <consortium name="DOE Joint Genome Institute"/>
            <person name="Martino E."/>
            <person name="Morin E."/>
            <person name="Grelet G."/>
            <person name="Kuo A."/>
            <person name="Kohler A."/>
            <person name="Daghino S."/>
            <person name="Barry K."/>
            <person name="Choi C."/>
            <person name="Cichocki N."/>
            <person name="Clum A."/>
            <person name="Copeland A."/>
            <person name="Hainaut M."/>
            <person name="Haridas S."/>
            <person name="Labutti K."/>
            <person name="Lindquist E."/>
            <person name="Lipzen A."/>
            <person name="Khouja H.-R."/>
            <person name="Murat C."/>
            <person name="Ohm R."/>
            <person name="Olson A."/>
            <person name="Spatafora J."/>
            <person name="Veneault-Fourrey C."/>
            <person name="Henrissat B."/>
            <person name="Grigoriev I."/>
            <person name="Martin F."/>
            <person name="Perotto S."/>
        </authorList>
    </citation>
    <scope>NUCLEOTIDE SEQUENCE [LARGE SCALE GENOMIC DNA]</scope>
    <source>
        <strain evidence="2 3">E</strain>
    </source>
</reference>
<sequence>MSSYTSSKSITSSPQTMYPFTNLPPEIRAQIWHLAAQLPLTLDLWRLPIGTPSFHATYPNQQPNFVNTYRFCTTRRVPSLLHVNKESRAIALQHYVLAFGCTNIVDEDQGITMTAPARTYVNWRMDTILFLGARGDDAIPDALTSDVPAEGASIAIEVSWMAYPLELTEVNAISGNDRIREVIFYNSELPEGMQLAFELFDRSKKRPKSIEFVELEDGEEQRRELLFMFAKEELEFQFQRLEEIVEADYWLDDVTLEEGQERQEALKGIQMRLVVRFGKLLIDGKSCRESGVWNLADSVSP</sequence>
<organism evidence="2 3">
    <name type="scientific">Hyaloscypha bicolor E</name>
    <dbReference type="NCBI Taxonomy" id="1095630"/>
    <lineage>
        <taxon>Eukaryota</taxon>
        <taxon>Fungi</taxon>
        <taxon>Dikarya</taxon>
        <taxon>Ascomycota</taxon>
        <taxon>Pezizomycotina</taxon>
        <taxon>Leotiomycetes</taxon>
        <taxon>Helotiales</taxon>
        <taxon>Hyaloscyphaceae</taxon>
        <taxon>Hyaloscypha</taxon>
        <taxon>Hyaloscypha bicolor</taxon>
    </lineage>
</organism>
<name>A0A2J6SJT5_9HELO</name>
<evidence type="ECO:0000313" key="2">
    <source>
        <dbReference type="EMBL" id="PMD51041.1"/>
    </source>
</evidence>
<dbReference type="PANTHER" id="PTHR35910:SF6">
    <property type="entry name" value="2EXR DOMAIN-CONTAINING PROTEIN"/>
    <property type="match status" value="1"/>
</dbReference>